<keyword evidence="1" id="KW-1133">Transmembrane helix</keyword>
<dbReference type="Proteomes" id="UP000031166">
    <property type="component" value="Unassembled WGS sequence"/>
</dbReference>
<keyword evidence="1" id="KW-0812">Transmembrane</keyword>
<keyword evidence="1" id="KW-0472">Membrane</keyword>
<organism evidence="2 3">
    <name type="scientific">Brevundimonas nasdae</name>
    <dbReference type="NCBI Taxonomy" id="172043"/>
    <lineage>
        <taxon>Bacteria</taxon>
        <taxon>Pseudomonadati</taxon>
        <taxon>Pseudomonadota</taxon>
        <taxon>Alphaproteobacteria</taxon>
        <taxon>Caulobacterales</taxon>
        <taxon>Caulobacteraceae</taxon>
        <taxon>Brevundimonas</taxon>
    </lineage>
</organism>
<dbReference type="RefSeq" id="WP_039246169.1">
    <property type="nucleotide sequence ID" value="NZ_JWSY01000015.1"/>
</dbReference>
<evidence type="ECO:0000313" key="2">
    <source>
        <dbReference type="EMBL" id="KIC57812.1"/>
    </source>
</evidence>
<proteinExistence type="predicted"/>
<reference evidence="2 3" key="1">
    <citation type="submission" date="2014-12" db="EMBL/GenBank/DDBJ databases">
        <title>Genome sequencing of Brevundimonas nasdae TPW30.</title>
        <authorList>
            <person name="Tan P.W."/>
            <person name="Chan K.-G."/>
        </authorList>
    </citation>
    <scope>NUCLEOTIDE SEQUENCE [LARGE SCALE GENOMIC DNA]</scope>
    <source>
        <strain evidence="2 3">TPW30</strain>
    </source>
</reference>
<accession>A0A0B4CMV8</accession>
<dbReference type="AlphaFoldDB" id="A0A0B4CMV8"/>
<evidence type="ECO:0008006" key="4">
    <source>
        <dbReference type="Google" id="ProtNLM"/>
    </source>
</evidence>
<comment type="caution">
    <text evidence="2">The sequence shown here is derived from an EMBL/GenBank/DDBJ whole genome shotgun (WGS) entry which is preliminary data.</text>
</comment>
<feature type="transmembrane region" description="Helical" evidence="1">
    <location>
        <begin position="12"/>
        <end position="34"/>
    </location>
</feature>
<evidence type="ECO:0000313" key="3">
    <source>
        <dbReference type="Proteomes" id="UP000031166"/>
    </source>
</evidence>
<dbReference type="STRING" id="172043.RM53_09315"/>
<sequence length="143" mass="15261">MAAETYKMSASAVIVTILLFVLLIGGGLVGCPYYKVWERKMAGQAELQYQQGARQALIAQAAAEDEAAIKRAEAATRRVLGWTDAAKRGCAELGRAGDRQCEEQLLKDAATYSIAKEGHEGVIINVGAPVSVAVDPNRRPASE</sequence>
<gene>
    <name evidence="2" type="ORF">RM53_09315</name>
</gene>
<evidence type="ECO:0000256" key="1">
    <source>
        <dbReference type="SAM" id="Phobius"/>
    </source>
</evidence>
<dbReference type="PROSITE" id="PS51257">
    <property type="entry name" value="PROKAR_LIPOPROTEIN"/>
    <property type="match status" value="1"/>
</dbReference>
<dbReference type="EMBL" id="JWSY01000015">
    <property type="protein sequence ID" value="KIC57812.1"/>
    <property type="molecule type" value="Genomic_DNA"/>
</dbReference>
<name>A0A0B4CMV8_9CAUL</name>
<protein>
    <recommendedName>
        <fullName evidence="4">Lipoprotein</fullName>
    </recommendedName>
</protein>